<dbReference type="EMBL" id="JAROKS010000571">
    <property type="protein sequence ID" value="KAK1784091.1"/>
    <property type="molecule type" value="Genomic_DNA"/>
</dbReference>
<dbReference type="Proteomes" id="UP001239994">
    <property type="component" value="Unassembled WGS sequence"/>
</dbReference>
<organism evidence="2 3">
    <name type="scientific">Electrophorus voltai</name>
    <dbReference type="NCBI Taxonomy" id="2609070"/>
    <lineage>
        <taxon>Eukaryota</taxon>
        <taxon>Metazoa</taxon>
        <taxon>Chordata</taxon>
        <taxon>Craniata</taxon>
        <taxon>Vertebrata</taxon>
        <taxon>Euteleostomi</taxon>
        <taxon>Actinopterygii</taxon>
        <taxon>Neopterygii</taxon>
        <taxon>Teleostei</taxon>
        <taxon>Ostariophysi</taxon>
        <taxon>Gymnotiformes</taxon>
        <taxon>Gymnotoidei</taxon>
        <taxon>Gymnotidae</taxon>
        <taxon>Electrophorus</taxon>
    </lineage>
</organism>
<name>A0AAD8YQG9_9TELE</name>
<evidence type="ECO:0000313" key="2">
    <source>
        <dbReference type="EMBL" id="KAK1784091.1"/>
    </source>
</evidence>
<evidence type="ECO:0000256" key="1">
    <source>
        <dbReference type="SAM" id="MobiDB-lite"/>
    </source>
</evidence>
<feature type="compositionally biased region" description="Basic and acidic residues" evidence="1">
    <location>
        <begin position="11"/>
        <end position="28"/>
    </location>
</feature>
<evidence type="ECO:0000313" key="3">
    <source>
        <dbReference type="Proteomes" id="UP001239994"/>
    </source>
</evidence>
<comment type="caution">
    <text evidence="2">The sequence shown here is derived from an EMBL/GenBank/DDBJ whole genome shotgun (WGS) entry which is preliminary data.</text>
</comment>
<reference evidence="2" key="1">
    <citation type="submission" date="2023-03" db="EMBL/GenBank/DDBJ databases">
        <title>Electrophorus voltai genome.</title>
        <authorList>
            <person name="Bian C."/>
        </authorList>
    </citation>
    <scope>NUCLEOTIDE SEQUENCE</scope>
    <source>
        <strain evidence="2">CB-2022</strain>
        <tissue evidence="2">Muscle</tissue>
    </source>
</reference>
<dbReference type="AlphaFoldDB" id="A0AAD8YQG9"/>
<keyword evidence="3" id="KW-1185">Reference proteome</keyword>
<feature type="region of interest" description="Disordered" evidence="1">
    <location>
        <begin position="1"/>
        <end position="72"/>
    </location>
</feature>
<protein>
    <submittedName>
        <fullName evidence="2">Uncharacterized protein</fullName>
    </submittedName>
</protein>
<accession>A0AAD8YQG9</accession>
<feature type="non-terminal residue" evidence="2">
    <location>
        <position position="72"/>
    </location>
</feature>
<gene>
    <name evidence="2" type="ORF">P4O66_004150</name>
</gene>
<proteinExistence type="predicted"/>
<sequence length="72" mass="7877">MDLSEDYAGYGERRGCSDVTLESDRGSDLEEDPVMEVEGVSREELPSLDNVMSPEDDETPVPKALSKALSRA</sequence>